<dbReference type="AlphaFoldDB" id="A0A7K1U6R1"/>
<keyword evidence="3" id="KW-1185">Reference proteome</keyword>
<feature type="transmembrane region" description="Helical" evidence="1">
    <location>
        <begin position="16"/>
        <end position="35"/>
    </location>
</feature>
<proteinExistence type="predicted"/>
<protein>
    <submittedName>
        <fullName evidence="2">Uncharacterized protein</fullName>
    </submittedName>
</protein>
<feature type="transmembrane region" description="Helical" evidence="1">
    <location>
        <begin position="170"/>
        <end position="189"/>
    </location>
</feature>
<keyword evidence="1" id="KW-0472">Membrane</keyword>
<evidence type="ECO:0000313" key="3">
    <source>
        <dbReference type="Proteomes" id="UP000461730"/>
    </source>
</evidence>
<evidence type="ECO:0000313" key="2">
    <source>
        <dbReference type="EMBL" id="MVT10053.1"/>
    </source>
</evidence>
<sequence>MITQQFIDGYSRKTRLIPAALVLVPALLMALIYGIDGSAAAPLLYSTSGIFVITMLLTQIGRHSGKKKEPALWAHWGGPPSTQLLRWRNNTHSTHIKQRYHTRLQLLFPVAHPPDAAFEAQYPAQADEVYDLWCHFLRMQAREDTKKFRLVFIENVNYGLCRNLWGLKPIAIFSIIFLGAINYGFNRYWNVVADPFFYGEHFWITTGMLATVLIGWIFFVNKNRVKIPAFAYAERLIESINILPVPNNAGVA</sequence>
<organism evidence="2 3">
    <name type="scientific">Chitinophaga tropicalis</name>
    <dbReference type="NCBI Taxonomy" id="2683588"/>
    <lineage>
        <taxon>Bacteria</taxon>
        <taxon>Pseudomonadati</taxon>
        <taxon>Bacteroidota</taxon>
        <taxon>Chitinophagia</taxon>
        <taxon>Chitinophagales</taxon>
        <taxon>Chitinophagaceae</taxon>
        <taxon>Chitinophaga</taxon>
    </lineage>
</organism>
<dbReference type="Proteomes" id="UP000461730">
    <property type="component" value="Unassembled WGS sequence"/>
</dbReference>
<comment type="caution">
    <text evidence="2">The sequence shown here is derived from an EMBL/GenBank/DDBJ whole genome shotgun (WGS) entry which is preliminary data.</text>
</comment>
<dbReference type="EMBL" id="WRXN01000007">
    <property type="protein sequence ID" value="MVT10053.1"/>
    <property type="molecule type" value="Genomic_DNA"/>
</dbReference>
<dbReference type="RefSeq" id="WP_157307496.1">
    <property type="nucleotide sequence ID" value="NZ_WRXN01000007.1"/>
</dbReference>
<reference evidence="2 3" key="1">
    <citation type="submission" date="2019-12" db="EMBL/GenBank/DDBJ databases">
        <title>Chitinophaga sp. strain ysch24 (GDMCC 1.1355), whole genome shotgun sequence.</title>
        <authorList>
            <person name="Zhang X."/>
        </authorList>
    </citation>
    <scope>NUCLEOTIDE SEQUENCE [LARGE SCALE GENOMIC DNA]</scope>
    <source>
        <strain evidence="3">ysch24</strain>
    </source>
</reference>
<keyword evidence="1" id="KW-0812">Transmembrane</keyword>
<gene>
    <name evidence="2" type="ORF">GO493_17410</name>
</gene>
<name>A0A7K1U6R1_9BACT</name>
<feature type="transmembrane region" description="Helical" evidence="1">
    <location>
        <begin position="201"/>
        <end position="220"/>
    </location>
</feature>
<accession>A0A7K1U6R1</accession>
<feature type="transmembrane region" description="Helical" evidence="1">
    <location>
        <begin position="41"/>
        <end position="58"/>
    </location>
</feature>
<evidence type="ECO:0000256" key="1">
    <source>
        <dbReference type="SAM" id="Phobius"/>
    </source>
</evidence>
<keyword evidence="1" id="KW-1133">Transmembrane helix</keyword>